<evidence type="ECO:0000256" key="4">
    <source>
        <dbReference type="ARBA" id="ARBA00023136"/>
    </source>
</evidence>
<evidence type="ECO:0000313" key="8">
    <source>
        <dbReference type="Proteomes" id="UP000094444"/>
    </source>
</evidence>
<protein>
    <submittedName>
        <fullName evidence="7">Major facilitator superfamily transporter</fullName>
    </submittedName>
</protein>
<evidence type="ECO:0000256" key="6">
    <source>
        <dbReference type="SAM" id="SignalP"/>
    </source>
</evidence>
<keyword evidence="3 5" id="KW-1133">Transmembrane helix</keyword>
<feature type="transmembrane region" description="Helical" evidence="5">
    <location>
        <begin position="88"/>
        <end position="115"/>
    </location>
</feature>
<gene>
    <name evidence="7" type="ORF">DHEL01_v207729</name>
</gene>
<dbReference type="PANTHER" id="PTHR23507">
    <property type="entry name" value="ZGC:174356"/>
    <property type="match status" value="1"/>
</dbReference>
<dbReference type="Pfam" id="PF07690">
    <property type="entry name" value="MFS_1"/>
    <property type="match status" value="1"/>
</dbReference>
<feature type="transmembrane region" description="Helical" evidence="5">
    <location>
        <begin position="246"/>
        <end position="272"/>
    </location>
</feature>
<dbReference type="GO" id="GO:0016020">
    <property type="term" value="C:membrane"/>
    <property type="evidence" value="ECO:0007669"/>
    <property type="project" value="UniProtKB-SubCell"/>
</dbReference>
<feature type="transmembrane region" description="Helical" evidence="5">
    <location>
        <begin position="378"/>
        <end position="399"/>
    </location>
</feature>
<dbReference type="GO" id="GO:0022857">
    <property type="term" value="F:transmembrane transporter activity"/>
    <property type="evidence" value="ECO:0007669"/>
    <property type="project" value="InterPro"/>
</dbReference>
<evidence type="ECO:0000256" key="2">
    <source>
        <dbReference type="ARBA" id="ARBA00022692"/>
    </source>
</evidence>
<feature type="signal peptide" evidence="6">
    <location>
        <begin position="1"/>
        <end position="27"/>
    </location>
</feature>
<dbReference type="InterPro" id="IPR036259">
    <property type="entry name" value="MFS_trans_sf"/>
</dbReference>
<dbReference type="Gene3D" id="1.20.1250.20">
    <property type="entry name" value="MFS general substrate transporter like domains"/>
    <property type="match status" value="1"/>
</dbReference>
<evidence type="ECO:0000256" key="3">
    <source>
        <dbReference type="ARBA" id="ARBA00022989"/>
    </source>
</evidence>
<dbReference type="STRING" id="158607.A0A2P5HUF9"/>
<feature type="transmembrane region" description="Helical" evidence="5">
    <location>
        <begin position="329"/>
        <end position="358"/>
    </location>
</feature>
<feature type="chain" id="PRO_5015193671" evidence="6">
    <location>
        <begin position="28"/>
        <end position="417"/>
    </location>
</feature>
<dbReference type="OrthoDB" id="5234114at2759"/>
<keyword evidence="8" id="KW-1185">Reference proteome</keyword>
<keyword evidence="2 5" id="KW-0812">Transmembrane</keyword>
<proteinExistence type="predicted"/>
<keyword evidence="4 5" id="KW-0472">Membrane</keyword>
<dbReference type="PANTHER" id="PTHR23507:SF1">
    <property type="entry name" value="FI18259P1-RELATED"/>
    <property type="match status" value="1"/>
</dbReference>
<dbReference type="SUPFAM" id="SSF103473">
    <property type="entry name" value="MFS general substrate transporter"/>
    <property type="match status" value="1"/>
</dbReference>
<feature type="transmembrane region" description="Helical" evidence="5">
    <location>
        <begin position="284"/>
        <end position="308"/>
    </location>
</feature>
<dbReference type="AlphaFoldDB" id="A0A2P5HUF9"/>
<comment type="subcellular location">
    <subcellularLocation>
        <location evidence="1">Membrane</location>
        <topology evidence="1">Multi-pass membrane protein</topology>
    </subcellularLocation>
</comment>
<dbReference type="InParanoid" id="A0A2P5HUF9"/>
<dbReference type="EMBL" id="MAVT02000719">
    <property type="protein sequence ID" value="POS73875.1"/>
    <property type="molecule type" value="Genomic_DNA"/>
</dbReference>
<accession>A0A2P5HUF9</accession>
<evidence type="ECO:0000313" key="7">
    <source>
        <dbReference type="EMBL" id="POS73875.1"/>
    </source>
</evidence>
<feature type="transmembrane region" description="Helical" evidence="5">
    <location>
        <begin position="154"/>
        <end position="174"/>
    </location>
</feature>
<reference evidence="7" key="1">
    <citation type="submission" date="2017-09" db="EMBL/GenBank/DDBJ databases">
        <title>Polyketide synthases of a Diaporthe helianthi virulent isolate.</title>
        <authorList>
            <person name="Baroncelli R."/>
        </authorList>
    </citation>
    <scope>NUCLEOTIDE SEQUENCE [LARGE SCALE GENOMIC DNA]</scope>
    <source>
        <strain evidence="7">7/96</strain>
    </source>
</reference>
<evidence type="ECO:0000256" key="1">
    <source>
        <dbReference type="ARBA" id="ARBA00004141"/>
    </source>
</evidence>
<dbReference type="InterPro" id="IPR011701">
    <property type="entry name" value="MFS"/>
</dbReference>
<comment type="caution">
    <text evidence="7">The sequence shown here is derived from an EMBL/GenBank/DDBJ whole genome shotgun (WGS) entry which is preliminary data.</text>
</comment>
<keyword evidence="6" id="KW-0732">Signal</keyword>
<evidence type="ECO:0000256" key="5">
    <source>
        <dbReference type="SAM" id="Phobius"/>
    </source>
</evidence>
<organism evidence="7 8">
    <name type="scientific">Diaporthe helianthi</name>
    <dbReference type="NCBI Taxonomy" id="158607"/>
    <lineage>
        <taxon>Eukaryota</taxon>
        <taxon>Fungi</taxon>
        <taxon>Dikarya</taxon>
        <taxon>Ascomycota</taxon>
        <taxon>Pezizomycotina</taxon>
        <taxon>Sordariomycetes</taxon>
        <taxon>Sordariomycetidae</taxon>
        <taxon>Diaporthales</taxon>
        <taxon>Diaporthaceae</taxon>
        <taxon>Diaporthe</taxon>
    </lineage>
</organism>
<name>A0A2P5HUF9_DIAHE</name>
<sequence length="417" mass="44575">MAKLPSSERYALVLLCLCVFLLIFGETMQPAPRTQIYETIICNTLLPSADKDLERCKAAVVQEELVFLKGTERLLGALPSWLSPTFNIRLVLVAVCFEIIGGGFGVVTTMVHVIAADIATGDARTSLFAIHAIGTIAAILGQLTSSLLMPLNVWLPWLAGLCCILLAGTVSLFIQDRHQENAPEATGAERQPLLIPETDTHGPASDFATTADGDSLDDVASRGSKLHNACELVKKGAQLAGGQSRLIFLLALVLLCQISEDSLPIMLLLFASKRFDWSFAKANLFWALGEGVQLVVLLALLPLLGRLLKRRLGLDGFAKDVTLARSSALLLGLGTLSIGFGWNVPVFVIGIVLTASAAGMQSLLRSLVTDSIEASSLSLVYSIITVLHFVGGALAGPLYSVRGNIILFPSPKVLFKK</sequence>
<dbReference type="Proteomes" id="UP000094444">
    <property type="component" value="Unassembled WGS sequence"/>
</dbReference>
<feature type="transmembrane region" description="Helical" evidence="5">
    <location>
        <begin position="127"/>
        <end position="148"/>
    </location>
</feature>